<keyword evidence="3" id="KW-1185">Reference proteome</keyword>
<accession>A0AAD5ZK05</accession>
<dbReference type="Pfam" id="PF11955">
    <property type="entry name" value="PORR"/>
    <property type="match status" value="1"/>
</dbReference>
<dbReference type="AlphaFoldDB" id="A0AAD5ZK05"/>
<name>A0AAD5ZK05_9POAL</name>
<dbReference type="PANTHER" id="PTHR31476">
    <property type="entry name" value="PROTEIN WHAT'S THIS FACTOR 1 HOMOLOG, CHLOROPLASTIC"/>
    <property type="match status" value="1"/>
</dbReference>
<dbReference type="InterPro" id="IPR045040">
    <property type="entry name" value="PORR_fam"/>
</dbReference>
<dbReference type="InterPro" id="IPR021099">
    <property type="entry name" value="PORR_domain"/>
</dbReference>
<evidence type="ECO:0000313" key="2">
    <source>
        <dbReference type="EMBL" id="KAJ3699322.1"/>
    </source>
</evidence>
<reference evidence="2 3" key="1">
    <citation type="journal article" date="2022" name="Cell">
        <title>Repeat-based holocentromeres influence genome architecture and karyotype evolution.</title>
        <authorList>
            <person name="Hofstatter P.G."/>
            <person name="Thangavel G."/>
            <person name="Lux T."/>
            <person name="Neumann P."/>
            <person name="Vondrak T."/>
            <person name="Novak P."/>
            <person name="Zhang M."/>
            <person name="Costa L."/>
            <person name="Castellani M."/>
            <person name="Scott A."/>
            <person name="Toegelov H."/>
            <person name="Fuchs J."/>
            <person name="Mata-Sucre Y."/>
            <person name="Dias Y."/>
            <person name="Vanzela A.L.L."/>
            <person name="Huettel B."/>
            <person name="Almeida C.C.S."/>
            <person name="Simkova H."/>
            <person name="Souza G."/>
            <person name="Pedrosa-Harand A."/>
            <person name="Macas J."/>
            <person name="Mayer K.F.X."/>
            <person name="Houben A."/>
            <person name="Marques A."/>
        </authorList>
    </citation>
    <scope>NUCLEOTIDE SEQUENCE [LARGE SCALE GENOMIC DNA]</scope>
    <source>
        <strain evidence="2">RhyTen1mFocal</strain>
    </source>
</reference>
<evidence type="ECO:0000259" key="1">
    <source>
        <dbReference type="Pfam" id="PF11955"/>
    </source>
</evidence>
<proteinExistence type="predicted"/>
<sequence length="405" mass="47948">MAWACINPSFPKPLFSLPLHHHLRRGMALWSMKKDPSLERALSRNRRWIVNNQIKHLLLRSPTRSLPVKFLQKKYKTLDMRGSALNWLHKYPCCFQTFPDPTGETEDLFFGFTKRMEELVAGEDAAIEASEPDMVMRLGKLLSLSRDRRLNVAKLNVLKRNFGFPDDYLFRLVPKRPDLFRVINRYGRRNTMEIELVKWDPQLATSAVEVSAIKNGWEPHFTCSLPSSWMQSHKRFEEFNSRSPYISPYVSNQMDDEKHTVAMVHELLSLTLWKKLSILKLEHFKREFGLPEQLNRLLLHHPCIFYVSNRYKIYTVMLREGYNGSDLVEKDPVIVAKEKLGELMQEGLHEYNQRRKVLNLEKKRKRGEIELRKNSQEETNDVAALELVERREERERFYKALFDDR</sequence>
<organism evidence="2 3">
    <name type="scientific">Rhynchospora tenuis</name>
    <dbReference type="NCBI Taxonomy" id="198213"/>
    <lineage>
        <taxon>Eukaryota</taxon>
        <taxon>Viridiplantae</taxon>
        <taxon>Streptophyta</taxon>
        <taxon>Embryophyta</taxon>
        <taxon>Tracheophyta</taxon>
        <taxon>Spermatophyta</taxon>
        <taxon>Magnoliopsida</taxon>
        <taxon>Liliopsida</taxon>
        <taxon>Poales</taxon>
        <taxon>Cyperaceae</taxon>
        <taxon>Cyperoideae</taxon>
        <taxon>Rhynchosporeae</taxon>
        <taxon>Rhynchospora</taxon>
    </lineage>
</organism>
<feature type="domain" description="PORR" evidence="1">
    <location>
        <begin position="33"/>
        <end position="348"/>
    </location>
</feature>
<protein>
    <recommendedName>
        <fullName evidence="1">PORR domain-containing protein</fullName>
    </recommendedName>
</protein>
<gene>
    <name evidence="2" type="ORF">LUZ61_003027</name>
</gene>
<comment type="caution">
    <text evidence="2">The sequence shown here is derived from an EMBL/GenBank/DDBJ whole genome shotgun (WGS) entry which is preliminary data.</text>
</comment>
<evidence type="ECO:0000313" key="3">
    <source>
        <dbReference type="Proteomes" id="UP001210211"/>
    </source>
</evidence>
<dbReference type="GO" id="GO:0003723">
    <property type="term" value="F:RNA binding"/>
    <property type="evidence" value="ECO:0007669"/>
    <property type="project" value="InterPro"/>
</dbReference>
<dbReference type="Proteomes" id="UP001210211">
    <property type="component" value="Unassembled WGS sequence"/>
</dbReference>
<dbReference type="PANTHER" id="PTHR31476:SF5">
    <property type="entry name" value="UBIQUITIN CARBOXYL-TERMINAL HYDROLASE FAMILY PROTEIN"/>
    <property type="match status" value="1"/>
</dbReference>
<dbReference type="EMBL" id="JAMRDG010000001">
    <property type="protein sequence ID" value="KAJ3699322.1"/>
    <property type="molecule type" value="Genomic_DNA"/>
</dbReference>